<comment type="caution">
    <text evidence="2">The sequence shown here is derived from an EMBL/GenBank/DDBJ whole genome shotgun (WGS) entry which is preliminary data.</text>
</comment>
<dbReference type="AlphaFoldDB" id="A0A2P5EVL6"/>
<organism evidence="2 3">
    <name type="scientific">Trema orientale</name>
    <name type="common">Charcoal tree</name>
    <name type="synonym">Celtis orientalis</name>
    <dbReference type="NCBI Taxonomy" id="63057"/>
    <lineage>
        <taxon>Eukaryota</taxon>
        <taxon>Viridiplantae</taxon>
        <taxon>Streptophyta</taxon>
        <taxon>Embryophyta</taxon>
        <taxon>Tracheophyta</taxon>
        <taxon>Spermatophyta</taxon>
        <taxon>Magnoliopsida</taxon>
        <taxon>eudicotyledons</taxon>
        <taxon>Gunneridae</taxon>
        <taxon>Pentapetalae</taxon>
        <taxon>rosids</taxon>
        <taxon>fabids</taxon>
        <taxon>Rosales</taxon>
        <taxon>Cannabaceae</taxon>
        <taxon>Trema</taxon>
    </lineage>
</organism>
<dbReference type="InParanoid" id="A0A2P5EVL6"/>
<dbReference type="EMBL" id="JXTC01000093">
    <property type="protein sequence ID" value="PON89579.1"/>
    <property type="molecule type" value="Genomic_DNA"/>
</dbReference>
<name>A0A2P5EVL6_TREOI</name>
<evidence type="ECO:0000313" key="2">
    <source>
        <dbReference type="EMBL" id="PON89579.1"/>
    </source>
</evidence>
<evidence type="ECO:0000313" key="3">
    <source>
        <dbReference type="Proteomes" id="UP000237000"/>
    </source>
</evidence>
<gene>
    <name evidence="2" type="ORF">TorRG33x02_147230</name>
</gene>
<dbReference type="Proteomes" id="UP000237000">
    <property type="component" value="Unassembled WGS sequence"/>
</dbReference>
<feature type="non-terminal residue" evidence="2">
    <location>
        <position position="1"/>
    </location>
</feature>
<protein>
    <submittedName>
        <fullName evidence="2">Uncharacterized protein</fullName>
    </submittedName>
</protein>
<proteinExistence type="predicted"/>
<sequence length="62" mass="6604">SILKRVANVNEVDPIANLTAQVSALTSQIFALTTREAQSSKEPMGVIRTSPTCDETGNKDDA</sequence>
<dbReference type="OrthoDB" id="1305902at2759"/>
<feature type="region of interest" description="Disordered" evidence="1">
    <location>
        <begin position="36"/>
        <end position="62"/>
    </location>
</feature>
<reference evidence="3" key="1">
    <citation type="submission" date="2016-06" db="EMBL/GenBank/DDBJ databases">
        <title>Parallel loss of symbiosis genes in relatives of nitrogen-fixing non-legume Parasponia.</title>
        <authorList>
            <person name="Van Velzen R."/>
            <person name="Holmer R."/>
            <person name="Bu F."/>
            <person name="Rutten L."/>
            <person name="Van Zeijl A."/>
            <person name="Liu W."/>
            <person name="Santuari L."/>
            <person name="Cao Q."/>
            <person name="Sharma T."/>
            <person name="Shen D."/>
            <person name="Roswanjaya Y."/>
            <person name="Wardhani T."/>
            <person name="Kalhor M.S."/>
            <person name="Jansen J."/>
            <person name="Van den Hoogen J."/>
            <person name="Gungor B."/>
            <person name="Hartog M."/>
            <person name="Hontelez J."/>
            <person name="Verver J."/>
            <person name="Yang W.-C."/>
            <person name="Schijlen E."/>
            <person name="Repin R."/>
            <person name="Schilthuizen M."/>
            <person name="Schranz E."/>
            <person name="Heidstra R."/>
            <person name="Miyata K."/>
            <person name="Fedorova E."/>
            <person name="Kohlen W."/>
            <person name="Bisseling T."/>
            <person name="Smit S."/>
            <person name="Geurts R."/>
        </authorList>
    </citation>
    <scope>NUCLEOTIDE SEQUENCE [LARGE SCALE GENOMIC DNA]</scope>
    <source>
        <strain evidence="3">cv. RG33-2</strain>
    </source>
</reference>
<accession>A0A2P5EVL6</accession>
<evidence type="ECO:0000256" key="1">
    <source>
        <dbReference type="SAM" id="MobiDB-lite"/>
    </source>
</evidence>
<keyword evidence="3" id="KW-1185">Reference proteome</keyword>